<reference evidence="7" key="3">
    <citation type="submission" date="2015-06" db="UniProtKB">
        <authorList>
            <consortium name="EnsemblProtists"/>
        </authorList>
    </citation>
    <scope>IDENTIFICATION</scope>
</reference>
<evidence type="ECO:0000313" key="8">
    <source>
        <dbReference type="Proteomes" id="UP000011087"/>
    </source>
</evidence>
<evidence type="ECO:0000256" key="3">
    <source>
        <dbReference type="ARBA" id="ARBA00022833"/>
    </source>
</evidence>
<name>L1JVP6_GUITC</name>
<dbReference type="PANTHER" id="PTHR47094:SF1">
    <property type="entry name" value="RING-TYPE E3 UBIQUITIN TRANSFERASE"/>
    <property type="match status" value="1"/>
</dbReference>
<feature type="non-terminal residue" evidence="6">
    <location>
        <position position="67"/>
    </location>
</feature>
<dbReference type="InterPro" id="IPR001841">
    <property type="entry name" value="Znf_RING"/>
</dbReference>
<dbReference type="PaxDb" id="55529-EKX52656"/>
<dbReference type="OrthoDB" id="6499288at2759"/>
<keyword evidence="2 4" id="KW-0863">Zinc-finger</keyword>
<dbReference type="Proteomes" id="UP000011087">
    <property type="component" value="Unassembled WGS sequence"/>
</dbReference>
<dbReference type="SMART" id="SM00184">
    <property type="entry name" value="RING"/>
    <property type="match status" value="1"/>
</dbReference>
<evidence type="ECO:0000259" key="5">
    <source>
        <dbReference type="PROSITE" id="PS50089"/>
    </source>
</evidence>
<dbReference type="GeneID" id="17309451"/>
<feature type="non-terminal residue" evidence="6">
    <location>
        <position position="1"/>
    </location>
</feature>
<dbReference type="SUPFAM" id="SSF57850">
    <property type="entry name" value="RING/U-box"/>
    <property type="match status" value="1"/>
</dbReference>
<reference evidence="8" key="2">
    <citation type="submission" date="2012-11" db="EMBL/GenBank/DDBJ databases">
        <authorList>
            <person name="Kuo A."/>
            <person name="Curtis B.A."/>
            <person name="Tanifuji G."/>
            <person name="Burki F."/>
            <person name="Gruber A."/>
            <person name="Irimia M."/>
            <person name="Maruyama S."/>
            <person name="Arias M.C."/>
            <person name="Ball S.G."/>
            <person name="Gile G.H."/>
            <person name="Hirakawa Y."/>
            <person name="Hopkins J.F."/>
            <person name="Rensing S.A."/>
            <person name="Schmutz J."/>
            <person name="Symeonidi A."/>
            <person name="Elias M."/>
            <person name="Eveleigh R.J."/>
            <person name="Herman E.K."/>
            <person name="Klute M.J."/>
            <person name="Nakayama T."/>
            <person name="Obornik M."/>
            <person name="Reyes-Prieto A."/>
            <person name="Armbrust E.V."/>
            <person name="Aves S.J."/>
            <person name="Beiko R.G."/>
            <person name="Coutinho P."/>
            <person name="Dacks J.B."/>
            <person name="Durnford D.G."/>
            <person name="Fast N.M."/>
            <person name="Green B.R."/>
            <person name="Grisdale C."/>
            <person name="Hempe F."/>
            <person name="Henrissat B."/>
            <person name="Hoppner M.P."/>
            <person name="Ishida K.-I."/>
            <person name="Kim E."/>
            <person name="Koreny L."/>
            <person name="Kroth P.G."/>
            <person name="Liu Y."/>
            <person name="Malik S.-B."/>
            <person name="Maier U.G."/>
            <person name="McRose D."/>
            <person name="Mock T."/>
            <person name="Neilson J.A."/>
            <person name="Onodera N.T."/>
            <person name="Poole A.M."/>
            <person name="Pritham E.J."/>
            <person name="Richards T.A."/>
            <person name="Rocap G."/>
            <person name="Roy S.W."/>
            <person name="Sarai C."/>
            <person name="Schaack S."/>
            <person name="Shirato S."/>
            <person name="Slamovits C.H."/>
            <person name="Spencer D.F."/>
            <person name="Suzuki S."/>
            <person name="Worden A.Z."/>
            <person name="Zauner S."/>
            <person name="Barry K."/>
            <person name="Bell C."/>
            <person name="Bharti A.K."/>
            <person name="Crow J.A."/>
            <person name="Grimwood J."/>
            <person name="Kramer R."/>
            <person name="Lindquist E."/>
            <person name="Lucas S."/>
            <person name="Salamov A."/>
            <person name="McFadden G.I."/>
            <person name="Lane C.E."/>
            <person name="Keeling P.J."/>
            <person name="Gray M.W."/>
            <person name="Grigoriev I.V."/>
            <person name="Archibald J.M."/>
        </authorList>
    </citation>
    <scope>NUCLEOTIDE SEQUENCE</scope>
    <source>
        <strain evidence="8">CCMP2712</strain>
    </source>
</reference>
<dbReference type="GO" id="GO:0008270">
    <property type="term" value="F:zinc ion binding"/>
    <property type="evidence" value="ECO:0007669"/>
    <property type="project" value="UniProtKB-KW"/>
</dbReference>
<dbReference type="GO" id="GO:0006511">
    <property type="term" value="P:ubiquitin-dependent protein catabolic process"/>
    <property type="evidence" value="ECO:0007669"/>
    <property type="project" value="TreeGrafter"/>
</dbReference>
<evidence type="ECO:0000256" key="2">
    <source>
        <dbReference type="ARBA" id="ARBA00022771"/>
    </source>
</evidence>
<gene>
    <name evidence="6" type="ORF">GUITHDRAFT_57781</name>
</gene>
<evidence type="ECO:0000256" key="1">
    <source>
        <dbReference type="ARBA" id="ARBA00022723"/>
    </source>
</evidence>
<dbReference type="Gene3D" id="3.30.40.10">
    <property type="entry name" value="Zinc/RING finger domain, C3HC4 (zinc finger)"/>
    <property type="match status" value="1"/>
</dbReference>
<dbReference type="InterPro" id="IPR017907">
    <property type="entry name" value="Znf_RING_CS"/>
</dbReference>
<reference evidence="6 8" key="1">
    <citation type="journal article" date="2012" name="Nature">
        <title>Algal genomes reveal evolutionary mosaicism and the fate of nucleomorphs.</title>
        <authorList>
            <consortium name="DOE Joint Genome Institute"/>
            <person name="Curtis B.A."/>
            <person name="Tanifuji G."/>
            <person name="Burki F."/>
            <person name="Gruber A."/>
            <person name="Irimia M."/>
            <person name="Maruyama S."/>
            <person name="Arias M.C."/>
            <person name="Ball S.G."/>
            <person name="Gile G.H."/>
            <person name="Hirakawa Y."/>
            <person name="Hopkins J.F."/>
            <person name="Kuo A."/>
            <person name="Rensing S.A."/>
            <person name="Schmutz J."/>
            <person name="Symeonidi A."/>
            <person name="Elias M."/>
            <person name="Eveleigh R.J."/>
            <person name="Herman E.K."/>
            <person name="Klute M.J."/>
            <person name="Nakayama T."/>
            <person name="Obornik M."/>
            <person name="Reyes-Prieto A."/>
            <person name="Armbrust E.V."/>
            <person name="Aves S.J."/>
            <person name="Beiko R.G."/>
            <person name="Coutinho P."/>
            <person name="Dacks J.B."/>
            <person name="Durnford D.G."/>
            <person name="Fast N.M."/>
            <person name="Green B.R."/>
            <person name="Grisdale C.J."/>
            <person name="Hempel F."/>
            <person name="Henrissat B."/>
            <person name="Hoppner M.P."/>
            <person name="Ishida K."/>
            <person name="Kim E."/>
            <person name="Koreny L."/>
            <person name="Kroth P.G."/>
            <person name="Liu Y."/>
            <person name="Malik S.B."/>
            <person name="Maier U.G."/>
            <person name="McRose D."/>
            <person name="Mock T."/>
            <person name="Neilson J.A."/>
            <person name="Onodera N.T."/>
            <person name="Poole A.M."/>
            <person name="Pritham E.J."/>
            <person name="Richards T.A."/>
            <person name="Rocap G."/>
            <person name="Roy S.W."/>
            <person name="Sarai C."/>
            <person name="Schaack S."/>
            <person name="Shirato S."/>
            <person name="Slamovits C.H."/>
            <person name="Spencer D.F."/>
            <person name="Suzuki S."/>
            <person name="Worden A.Z."/>
            <person name="Zauner S."/>
            <person name="Barry K."/>
            <person name="Bell C."/>
            <person name="Bharti A.K."/>
            <person name="Crow J.A."/>
            <person name="Grimwood J."/>
            <person name="Kramer R."/>
            <person name="Lindquist E."/>
            <person name="Lucas S."/>
            <person name="Salamov A."/>
            <person name="McFadden G.I."/>
            <person name="Lane C.E."/>
            <person name="Keeling P.J."/>
            <person name="Gray M.W."/>
            <person name="Grigoriev I.V."/>
            <person name="Archibald J.M."/>
        </authorList>
    </citation>
    <scope>NUCLEOTIDE SEQUENCE</scope>
    <source>
        <strain evidence="6 8">CCMP2712</strain>
    </source>
</reference>
<dbReference type="KEGG" id="gtt:GUITHDRAFT_57781"/>
<dbReference type="PANTHER" id="PTHR47094">
    <property type="entry name" value="ELFLESS, ISOFORM B"/>
    <property type="match status" value="1"/>
</dbReference>
<dbReference type="GO" id="GO:0061630">
    <property type="term" value="F:ubiquitin protein ligase activity"/>
    <property type="evidence" value="ECO:0007669"/>
    <property type="project" value="InterPro"/>
</dbReference>
<dbReference type="GO" id="GO:0140082">
    <property type="term" value="F:SUMO-ubiquitin ligase activity"/>
    <property type="evidence" value="ECO:0007669"/>
    <property type="project" value="TreeGrafter"/>
</dbReference>
<evidence type="ECO:0000256" key="4">
    <source>
        <dbReference type="PROSITE-ProRule" id="PRU00175"/>
    </source>
</evidence>
<evidence type="ECO:0000313" key="6">
    <source>
        <dbReference type="EMBL" id="EKX52656.1"/>
    </source>
</evidence>
<protein>
    <recommendedName>
        <fullName evidence="5">RING-type domain-containing protein</fullName>
    </recommendedName>
</protein>
<dbReference type="GO" id="GO:0032183">
    <property type="term" value="F:SUMO binding"/>
    <property type="evidence" value="ECO:0007669"/>
    <property type="project" value="TreeGrafter"/>
</dbReference>
<organism evidence="6">
    <name type="scientific">Guillardia theta (strain CCMP2712)</name>
    <name type="common">Cryptophyte</name>
    <dbReference type="NCBI Taxonomy" id="905079"/>
    <lineage>
        <taxon>Eukaryota</taxon>
        <taxon>Cryptophyceae</taxon>
        <taxon>Pyrenomonadales</taxon>
        <taxon>Geminigeraceae</taxon>
        <taxon>Guillardia</taxon>
    </lineage>
</organism>
<dbReference type="AlphaFoldDB" id="L1JVP6"/>
<dbReference type="RefSeq" id="XP_005839636.1">
    <property type="nucleotide sequence ID" value="XM_005839579.1"/>
</dbReference>
<dbReference type="PROSITE" id="PS00518">
    <property type="entry name" value="ZF_RING_1"/>
    <property type="match status" value="1"/>
</dbReference>
<dbReference type="PROSITE" id="PS50089">
    <property type="entry name" value="ZF_RING_2"/>
    <property type="match status" value="1"/>
</dbReference>
<evidence type="ECO:0000313" key="7">
    <source>
        <dbReference type="EnsemblProtists" id="EKX52656"/>
    </source>
</evidence>
<accession>L1JVP6</accession>
<dbReference type="GO" id="GO:0033768">
    <property type="term" value="C:SUMO-targeted ubiquitin ligase complex"/>
    <property type="evidence" value="ECO:0007669"/>
    <property type="project" value="TreeGrafter"/>
</dbReference>
<keyword evidence="3" id="KW-0862">Zinc</keyword>
<dbReference type="InterPro" id="IPR013083">
    <property type="entry name" value="Znf_RING/FYVE/PHD"/>
</dbReference>
<sequence>VFQCPVCMHVLNNPLVLSCGHRFCNSCVSAAAYFGQHSCPVCRKECVLNDDNIKIETLLGRFLQNHF</sequence>
<keyword evidence="8" id="KW-1185">Reference proteome</keyword>
<dbReference type="STRING" id="905079.L1JVP6"/>
<dbReference type="Pfam" id="PF13445">
    <property type="entry name" value="zf-RING_UBOX"/>
    <property type="match status" value="1"/>
</dbReference>
<dbReference type="InterPro" id="IPR049627">
    <property type="entry name" value="SLX8"/>
</dbReference>
<proteinExistence type="predicted"/>
<dbReference type="EMBL" id="JH992972">
    <property type="protein sequence ID" value="EKX52656.1"/>
    <property type="molecule type" value="Genomic_DNA"/>
</dbReference>
<dbReference type="HOGENOM" id="CLU_2820509_0_0_1"/>
<dbReference type="EnsemblProtists" id="EKX52656">
    <property type="protein sequence ID" value="EKX52656"/>
    <property type="gene ID" value="GUITHDRAFT_57781"/>
</dbReference>
<dbReference type="InterPro" id="IPR027370">
    <property type="entry name" value="Znf-RING_euk"/>
</dbReference>
<feature type="domain" description="RING-type" evidence="5">
    <location>
        <begin position="4"/>
        <end position="43"/>
    </location>
</feature>
<keyword evidence="1" id="KW-0479">Metal-binding</keyword>
<dbReference type="eggNOG" id="ENOG502SA6R">
    <property type="taxonomic scope" value="Eukaryota"/>
</dbReference>